<reference evidence="10" key="1">
    <citation type="submission" date="2020-11" db="EMBL/GenBank/DDBJ databases">
        <authorList>
            <person name="Tran Van P."/>
        </authorList>
    </citation>
    <scope>NUCLEOTIDE SEQUENCE</scope>
</reference>
<dbReference type="GO" id="GO:0000977">
    <property type="term" value="F:RNA polymerase II transcription regulatory region sequence-specific DNA binding"/>
    <property type="evidence" value="ECO:0007669"/>
    <property type="project" value="TreeGrafter"/>
</dbReference>
<evidence type="ECO:0000256" key="6">
    <source>
        <dbReference type="ARBA" id="ARBA00023242"/>
    </source>
</evidence>
<dbReference type="SUPFAM" id="SSF57667">
    <property type="entry name" value="beta-beta-alpha zinc fingers"/>
    <property type="match status" value="4"/>
</dbReference>
<dbReference type="PANTHER" id="PTHR16515:SF66">
    <property type="entry name" value="C2H2-TYPE DOMAIN-CONTAINING PROTEIN"/>
    <property type="match status" value="1"/>
</dbReference>
<dbReference type="Gene3D" id="3.30.160.60">
    <property type="entry name" value="Classic Zinc Finger"/>
    <property type="match status" value="5"/>
</dbReference>
<feature type="region of interest" description="Disordered" evidence="8">
    <location>
        <begin position="158"/>
        <end position="193"/>
    </location>
</feature>
<dbReference type="PROSITE" id="PS50157">
    <property type="entry name" value="ZINC_FINGER_C2H2_2"/>
    <property type="match status" value="6"/>
</dbReference>
<evidence type="ECO:0000256" key="7">
    <source>
        <dbReference type="PROSITE-ProRule" id="PRU00042"/>
    </source>
</evidence>
<feature type="domain" description="C2H2-type" evidence="9">
    <location>
        <begin position="354"/>
        <end position="378"/>
    </location>
</feature>
<evidence type="ECO:0000256" key="3">
    <source>
        <dbReference type="ARBA" id="ARBA00022737"/>
    </source>
</evidence>
<dbReference type="EMBL" id="CAJPEX010000569">
    <property type="protein sequence ID" value="CAG0916338.1"/>
    <property type="molecule type" value="Genomic_DNA"/>
</dbReference>
<dbReference type="GO" id="GO:0008270">
    <property type="term" value="F:zinc ion binding"/>
    <property type="evidence" value="ECO:0007669"/>
    <property type="project" value="UniProtKB-KW"/>
</dbReference>
<sequence>MEGGGSSISEPLDTKPALPVSPPAPPSRAPSVPPPSQVPPPPPPSSTRSESPLSDSNNIDAGEDCPHPLSQRPSPHPPPAIAPGHPAAAATQPPPQQQPPPPPSLHPFLQSLIQHQHLQSLPPPQQQQWLQAALSSQLFLPQLPHPFLKLRPPSLVAQAQGAAQLPPPPQLTASHPQLPPSSSSSSSSASRPGTSAARLAAAAMDASCVVCRRVLDTSGSDCLVLAALTLTASSGTFSEKLEDIVGVRLSALGRAADLICKRCMGLVSLVDRMELELSAAKEQVVVEERDLKPFDEIDEADMDELDDPHGEEIMDLSRQQQVAPICCEFCEASFSKAHRYEYHVNKTHLKQAPYGCKVCGRGFFSDLALVAHMAKRRHFACAAEQLLRLDDAATAVFDPGSQLTRWRCPSCDVSLRSKPALRLHVASTHVPPRGKYQCRHCGLGFMQLAALETHVNREHLKHPPIPCDDCDRVFFSEAALAGHKAASRRRFECHVCKQDCGSPQALQVHAQAVHGGAGQVLACPLCFMLFPSEGSLMQHQRTGCAGLAAAAMTITFPPPPPDGHGGGGGGGGGGSLGGGGGGGGAGMLMSPMKSFLCRSCGETYRTKDALDRHLWLVHSIKAENVIIYRCDECGKEYTKKQRYDTHMMLHRGERPHRCPYCKYDTNIRGNLRLHVKNVHKVELPLMRRKRGQD</sequence>
<keyword evidence="3" id="KW-0677">Repeat</keyword>
<feature type="region of interest" description="Disordered" evidence="8">
    <location>
        <begin position="557"/>
        <end position="577"/>
    </location>
</feature>
<dbReference type="InterPro" id="IPR036236">
    <property type="entry name" value="Znf_C2H2_sf"/>
</dbReference>
<evidence type="ECO:0000256" key="8">
    <source>
        <dbReference type="SAM" id="MobiDB-lite"/>
    </source>
</evidence>
<feature type="compositionally biased region" description="Low complexity" evidence="8">
    <location>
        <begin position="82"/>
        <end position="91"/>
    </location>
</feature>
<accession>A0A7R9GCY2</accession>
<evidence type="ECO:0000313" key="11">
    <source>
        <dbReference type="Proteomes" id="UP000678499"/>
    </source>
</evidence>
<dbReference type="SMART" id="SM00355">
    <property type="entry name" value="ZnF_C2H2"/>
    <property type="match status" value="10"/>
</dbReference>
<dbReference type="AlphaFoldDB" id="A0A7R9GCY2"/>
<protein>
    <recommendedName>
        <fullName evidence="9">C2H2-type domain-containing protein</fullName>
    </recommendedName>
</protein>
<evidence type="ECO:0000256" key="4">
    <source>
        <dbReference type="ARBA" id="ARBA00022771"/>
    </source>
</evidence>
<feature type="domain" description="C2H2-type" evidence="9">
    <location>
        <begin position="628"/>
        <end position="655"/>
    </location>
</feature>
<gene>
    <name evidence="10" type="ORF">NMOB1V02_LOCUS3962</name>
</gene>
<evidence type="ECO:0000259" key="9">
    <source>
        <dbReference type="PROSITE" id="PS50157"/>
    </source>
</evidence>
<dbReference type="InterPro" id="IPR050331">
    <property type="entry name" value="Zinc_finger"/>
</dbReference>
<feature type="domain" description="C2H2-type" evidence="9">
    <location>
        <begin position="325"/>
        <end position="353"/>
    </location>
</feature>
<evidence type="ECO:0000256" key="2">
    <source>
        <dbReference type="ARBA" id="ARBA00022723"/>
    </source>
</evidence>
<feature type="compositionally biased region" description="Gly residues" evidence="8">
    <location>
        <begin position="563"/>
        <end position="577"/>
    </location>
</feature>
<feature type="domain" description="C2H2-type" evidence="9">
    <location>
        <begin position="656"/>
        <end position="684"/>
    </location>
</feature>
<dbReference type="GO" id="GO:0006357">
    <property type="term" value="P:regulation of transcription by RNA polymerase II"/>
    <property type="evidence" value="ECO:0007669"/>
    <property type="project" value="TreeGrafter"/>
</dbReference>
<dbReference type="EMBL" id="OA882606">
    <property type="protein sequence ID" value="CAD7276186.1"/>
    <property type="molecule type" value="Genomic_DNA"/>
</dbReference>
<dbReference type="OrthoDB" id="6376219at2759"/>
<feature type="compositionally biased region" description="Low complexity" evidence="8">
    <location>
        <begin position="171"/>
        <end position="193"/>
    </location>
</feature>
<feature type="domain" description="C2H2-type" evidence="9">
    <location>
        <begin position="595"/>
        <end position="623"/>
    </location>
</feature>
<dbReference type="Proteomes" id="UP000678499">
    <property type="component" value="Unassembled WGS sequence"/>
</dbReference>
<name>A0A7R9GCY2_9CRUS</name>
<dbReference type="PROSITE" id="PS00028">
    <property type="entry name" value="ZINC_FINGER_C2H2_1"/>
    <property type="match status" value="7"/>
</dbReference>
<keyword evidence="11" id="KW-1185">Reference proteome</keyword>
<feature type="compositionally biased region" description="Pro residues" evidence="8">
    <location>
        <begin position="19"/>
        <end position="45"/>
    </location>
</feature>
<evidence type="ECO:0000256" key="1">
    <source>
        <dbReference type="ARBA" id="ARBA00004123"/>
    </source>
</evidence>
<comment type="subcellular location">
    <subcellularLocation>
        <location evidence="1">Nucleus</location>
    </subcellularLocation>
</comment>
<feature type="region of interest" description="Disordered" evidence="8">
    <location>
        <begin position="1"/>
        <end position="108"/>
    </location>
</feature>
<dbReference type="PANTHER" id="PTHR16515">
    <property type="entry name" value="PR DOMAIN ZINC FINGER PROTEIN"/>
    <property type="match status" value="1"/>
</dbReference>
<proteinExistence type="predicted"/>
<evidence type="ECO:0000256" key="5">
    <source>
        <dbReference type="ARBA" id="ARBA00022833"/>
    </source>
</evidence>
<keyword evidence="4 7" id="KW-0863">Zinc-finger</keyword>
<keyword evidence="5" id="KW-0862">Zinc</keyword>
<dbReference type="GO" id="GO:0005634">
    <property type="term" value="C:nucleus"/>
    <property type="evidence" value="ECO:0007669"/>
    <property type="project" value="TreeGrafter"/>
</dbReference>
<feature type="domain" description="C2H2-type" evidence="9">
    <location>
        <begin position="436"/>
        <end position="464"/>
    </location>
</feature>
<dbReference type="InterPro" id="IPR013087">
    <property type="entry name" value="Znf_C2H2_type"/>
</dbReference>
<keyword evidence="2" id="KW-0479">Metal-binding</keyword>
<keyword evidence="6" id="KW-0539">Nucleus</keyword>
<organism evidence="10">
    <name type="scientific">Notodromas monacha</name>
    <dbReference type="NCBI Taxonomy" id="399045"/>
    <lineage>
        <taxon>Eukaryota</taxon>
        <taxon>Metazoa</taxon>
        <taxon>Ecdysozoa</taxon>
        <taxon>Arthropoda</taxon>
        <taxon>Crustacea</taxon>
        <taxon>Oligostraca</taxon>
        <taxon>Ostracoda</taxon>
        <taxon>Podocopa</taxon>
        <taxon>Podocopida</taxon>
        <taxon>Cypridocopina</taxon>
        <taxon>Cypridoidea</taxon>
        <taxon>Cyprididae</taxon>
        <taxon>Notodromas</taxon>
    </lineage>
</organism>
<evidence type="ECO:0000313" key="10">
    <source>
        <dbReference type="EMBL" id="CAD7276186.1"/>
    </source>
</evidence>
<feature type="compositionally biased region" description="Pro residues" evidence="8">
    <location>
        <begin position="92"/>
        <end position="105"/>
    </location>
</feature>